<comment type="caution">
    <text evidence="1">The sequence shown here is derived from an EMBL/GenBank/DDBJ whole genome shotgun (WGS) entry which is preliminary data.</text>
</comment>
<gene>
    <name evidence="1" type="ORF">QFC20_005262</name>
</gene>
<name>A0ACC2VPN5_9TREE</name>
<evidence type="ECO:0000313" key="2">
    <source>
        <dbReference type="Proteomes" id="UP001230649"/>
    </source>
</evidence>
<evidence type="ECO:0000313" key="1">
    <source>
        <dbReference type="EMBL" id="KAJ9101380.1"/>
    </source>
</evidence>
<keyword evidence="2" id="KW-1185">Reference proteome</keyword>
<accession>A0ACC2VPN5</accession>
<sequence>MPPRPSRSTEAGTGSNPPTSVANPTTPSPSPAPEERSRREQSRRTEESLTPAPPTPIQAALNRASAEPEAFRLPEPRMATAAEVERLNEIVARLQAQLGEEPSPHSSRRERHATFERKPSFREASHTPTNLSSAPNKPKLQASDLPIFFGEDSEDIDQWIEKVSAIFEYSGVHDSDLLQQLPLVLRAQLLLYWGALHLSPVCMYTDMDN</sequence>
<dbReference type="EMBL" id="JASBWS010000070">
    <property type="protein sequence ID" value="KAJ9101380.1"/>
    <property type="molecule type" value="Genomic_DNA"/>
</dbReference>
<dbReference type="Proteomes" id="UP001230649">
    <property type="component" value="Unassembled WGS sequence"/>
</dbReference>
<protein>
    <submittedName>
        <fullName evidence="1">Uncharacterized protein</fullName>
    </submittedName>
</protein>
<organism evidence="1 2">
    <name type="scientific">Naganishia adeliensis</name>
    <dbReference type="NCBI Taxonomy" id="92952"/>
    <lineage>
        <taxon>Eukaryota</taxon>
        <taxon>Fungi</taxon>
        <taxon>Dikarya</taxon>
        <taxon>Basidiomycota</taxon>
        <taxon>Agaricomycotina</taxon>
        <taxon>Tremellomycetes</taxon>
        <taxon>Filobasidiales</taxon>
        <taxon>Filobasidiaceae</taxon>
        <taxon>Naganishia</taxon>
    </lineage>
</organism>
<proteinExistence type="predicted"/>
<reference evidence="1" key="1">
    <citation type="submission" date="2023-04" db="EMBL/GenBank/DDBJ databases">
        <title>Draft Genome sequencing of Naganishia species isolated from polar environments using Oxford Nanopore Technology.</title>
        <authorList>
            <person name="Leo P."/>
            <person name="Venkateswaran K."/>
        </authorList>
    </citation>
    <scope>NUCLEOTIDE SEQUENCE</scope>
    <source>
        <strain evidence="1">MNA-CCFEE 5262</strain>
    </source>
</reference>